<dbReference type="CDD" id="cd00498">
    <property type="entry name" value="Hsp33"/>
    <property type="match status" value="1"/>
</dbReference>
<gene>
    <name evidence="6" type="ORF">Bathy05g03480</name>
</gene>
<evidence type="ECO:0000313" key="7">
    <source>
        <dbReference type="Proteomes" id="UP000198341"/>
    </source>
</evidence>
<proteinExistence type="predicted"/>
<keyword evidence="2" id="KW-0862">Zinc</keyword>
<dbReference type="PIRSF" id="PIRSF005261">
    <property type="entry name" value="Heat_shock_Hsp33"/>
    <property type="match status" value="1"/>
</dbReference>
<dbReference type="AlphaFoldDB" id="K8EVJ1"/>
<evidence type="ECO:0000313" key="6">
    <source>
        <dbReference type="EMBL" id="CCO16475.1"/>
    </source>
</evidence>
<dbReference type="Proteomes" id="UP000198341">
    <property type="component" value="Chromosome 5"/>
</dbReference>
<keyword evidence="7" id="KW-1185">Reference proteome</keyword>
<dbReference type="GO" id="GO:0042026">
    <property type="term" value="P:protein refolding"/>
    <property type="evidence" value="ECO:0007669"/>
    <property type="project" value="TreeGrafter"/>
</dbReference>
<dbReference type="OrthoDB" id="10264121at2759"/>
<dbReference type="Pfam" id="PF01430">
    <property type="entry name" value="HSP33"/>
    <property type="match status" value="1"/>
</dbReference>
<evidence type="ECO:0000256" key="1">
    <source>
        <dbReference type="ARBA" id="ARBA00022490"/>
    </source>
</evidence>
<dbReference type="Gene3D" id="3.55.30.10">
    <property type="entry name" value="Hsp33 domain"/>
    <property type="match status" value="1"/>
</dbReference>
<dbReference type="PANTHER" id="PTHR30111">
    <property type="entry name" value="33 KDA CHAPERONIN"/>
    <property type="match status" value="1"/>
</dbReference>
<dbReference type="eggNOG" id="ENOG502QRJN">
    <property type="taxonomic scope" value="Eukaryota"/>
</dbReference>
<accession>K8EVJ1</accession>
<dbReference type="GO" id="GO:0005737">
    <property type="term" value="C:cytoplasm"/>
    <property type="evidence" value="ECO:0007669"/>
    <property type="project" value="InterPro"/>
</dbReference>
<dbReference type="EMBL" id="FO082274">
    <property type="protein sequence ID" value="CCO16475.1"/>
    <property type="molecule type" value="Genomic_DNA"/>
</dbReference>
<evidence type="ECO:0000256" key="3">
    <source>
        <dbReference type="ARBA" id="ARBA00023157"/>
    </source>
</evidence>
<dbReference type="GO" id="GO:0051082">
    <property type="term" value="F:unfolded protein binding"/>
    <property type="evidence" value="ECO:0007669"/>
    <property type="project" value="InterPro"/>
</dbReference>
<name>K8EVJ1_9CHLO</name>
<dbReference type="PANTHER" id="PTHR30111:SF1">
    <property type="entry name" value="33 KDA CHAPERONIN"/>
    <property type="match status" value="1"/>
</dbReference>
<dbReference type="Gene3D" id="3.90.1280.10">
    <property type="entry name" value="HSP33 redox switch-like"/>
    <property type="match status" value="1"/>
</dbReference>
<dbReference type="InterPro" id="IPR000397">
    <property type="entry name" value="Heat_shock_Hsp33"/>
</dbReference>
<evidence type="ECO:0000256" key="4">
    <source>
        <dbReference type="ARBA" id="ARBA00023186"/>
    </source>
</evidence>
<reference evidence="6 7" key="1">
    <citation type="submission" date="2011-10" db="EMBL/GenBank/DDBJ databases">
        <authorList>
            <person name="Genoscope - CEA"/>
        </authorList>
    </citation>
    <scope>NUCLEOTIDE SEQUENCE [LARGE SCALE GENOMIC DNA]</scope>
    <source>
        <strain evidence="6 7">RCC 1105</strain>
    </source>
</reference>
<protein>
    <submittedName>
        <fullName evidence="6">Chaperonin HslO</fullName>
    </submittedName>
</protein>
<dbReference type="SUPFAM" id="SSF118352">
    <property type="entry name" value="HSP33 redox switch-like"/>
    <property type="match status" value="1"/>
</dbReference>
<dbReference type="RefSeq" id="XP_007512917.1">
    <property type="nucleotide sequence ID" value="XM_007512855.1"/>
</dbReference>
<keyword evidence="4" id="KW-0143">Chaperone</keyword>
<organism evidence="6 7">
    <name type="scientific">Bathycoccus prasinos</name>
    <dbReference type="NCBI Taxonomy" id="41875"/>
    <lineage>
        <taxon>Eukaryota</taxon>
        <taxon>Viridiplantae</taxon>
        <taxon>Chlorophyta</taxon>
        <taxon>Mamiellophyceae</taxon>
        <taxon>Mamiellales</taxon>
        <taxon>Bathycoccaceae</taxon>
        <taxon>Bathycoccus</taxon>
    </lineage>
</organism>
<dbReference type="SUPFAM" id="SSF64397">
    <property type="entry name" value="Hsp33 domain"/>
    <property type="match status" value="1"/>
</dbReference>
<evidence type="ECO:0000256" key="5">
    <source>
        <dbReference type="ARBA" id="ARBA00023284"/>
    </source>
</evidence>
<dbReference type="KEGG" id="bpg:Bathy05g03480"/>
<dbReference type="InterPro" id="IPR016154">
    <property type="entry name" value="Heat_shock_Hsp33_C"/>
</dbReference>
<evidence type="ECO:0000256" key="2">
    <source>
        <dbReference type="ARBA" id="ARBA00022833"/>
    </source>
</evidence>
<keyword evidence="3" id="KW-1015">Disulfide bond</keyword>
<sequence>MTTKNNSNKDDEVYRVMSKNQELSVISVTATKMVAEAQGRHKAAPTATAAIGRNLIASLLLGSFKGDEETVQVTFRGDGPLGQLTAVSDNLGNAKCLVGNALADPPLRPDGKLNVGMAVGKGILSVSRSHPSWVQPYNGQVSIYTGEIAEDIAVYMRDSEQTNSAISVGVQLDRELTVVGAGGYMVQVLPFASDETLDYLEKHIPTLDSPSTMVESGMTAEEIAKAILGDLGAFEEVETRLTPKYGPCCREELEGRMLKAVASLGREEAMKIIEEDGKIEVTCEFCKEDLVFNEEEIEKALQGI</sequence>
<keyword evidence="1" id="KW-0963">Cytoplasm</keyword>
<dbReference type="GeneID" id="19015851"/>
<dbReference type="STRING" id="41875.K8EVJ1"/>
<dbReference type="InterPro" id="IPR016153">
    <property type="entry name" value="Heat_shock_Hsp33_N"/>
</dbReference>
<keyword evidence="5" id="KW-0676">Redox-active center</keyword>
<dbReference type="GO" id="GO:0044183">
    <property type="term" value="F:protein folding chaperone"/>
    <property type="evidence" value="ECO:0007669"/>
    <property type="project" value="TreeGrafter"/>
</dbReference>